<evidence type="ECO:0000256" key="16">
    <source>
        <dbReference type="ARBA" id="ARBA00074306"/>
    </source>
</evidence>
<dbReference type="EMBL" id="CP030139">
    <property type="protein sequence ID" value="AZB72987.1"/>
    <property type="molecule type" value="Genomic_DNA"/>
</dbReference>
<dbReference type="Proteomes" id="UP000267249">
    <property type="component" value="Chromosome"/>
</dbReference>
<dbReference type="EC" id="2.7.13.3" evidence="4"/>
<dbReference type="RefSeq" id="WP_208673360.1">
    <property type="nucleotide sequence ID" value="NZ_CP030139.2"/>
</dbReference>
<gene>
    <name evidence="23" type="ORF">DOP62_09860</name>
</gene>
<dbReference type="PROSITE" id="PS50109">
    <property type="entry name" value="HIS_KIN"/>
    <property type="match status" value="1"/>
</dbReference>
<sequence>MKLRRQFLLFGVGTTFTAIAAISLADVITNTRLSEASRNEVQSLLKREQETILSRTYTVVRAQGSAINQQLSSQLRVLENTIARAGGLSLGSRLVSWQARNQYTQVITPVQLPEMQIGGRWLGQVRDFEQVVPAIDEVVQQMGGTVTIFQRINAQGDMLRVATTVPTATQQRAIATYIPATNPSGEPNPVIAAVLQGKTYRGPAYVVNGWYITVYQPLKDASGQIIGMIYAGQKQDQTGELARSFQDLRFGVTGSAFVFLGQGSQRGEPILSSDSTFRKQNFWDAKDAAGRFFLRPTIAEAVRQPGTFHRIRYSSSYWSSARETDNEPRQQQMLLVYYQPWDWVIGISQDEQEFAQPFTQLAAIQQRSLYIQLLIGGIIAILGAIAAHSWATHLGQRIEQLAQAADAMADGNLQQQIRTSGRDELTVVAQAFNRMAVTLRDLLVGLEQRVEERTAALQETNEHLEQAREQAEAANQAKSAFLANMSHELRTPLNAIIGYSEMMMEEAEEGVDAAELLPDFRKINNAGKHLLELINSILDLSKIEAGRMELYLESFSLPELINGVKSIIKPLIEKNQNQLLVDCPADIGQMTADVTKLRQTLLNLLSNASKFTQQGTVQLIVAAQADQICFKVADSGIGMTPEQIDRIFEAFAQADDSTTRKFGGTGLGLSISRHFVEMMGGEITVESVPGKGSTFTITLPRHVQPLRSVPAVDPMLTEEAIAPASTPVNQNQPVILVIDDEPSARELLRRMLEKEGYRVVTAAGGAEGLQRARELRPALITLDLMMPQVDGWSVLTSLKADPELAEIPVVMVSMVEGRSLSYALGAADYLHKPIDRDQLRRILERYTEADRQHQALVIDDDPTNRSLLRQLLEREGWQVADAEEGQQALAVLEAMEALPDLILLDLMMPQMDGFAFVEALRASDRWQTLPVIVVTAKDLTEQDRQRLQGRVSQVIAKGNLAIEQLLVEIRQLGAVRV</sequence>
<dbReference type="InterPro" id="IPR033462">
    <property type="entry name" value="Cache_3-Cache_2"/>
</dbReference>
<keyword evidence="14" id="KW-0472">Membrane</keyword>
<evidence type="ECO:0000256" key="1">
    <source>
        <dbReference type="ARBA" id="ARBA00000085"/>
    </source>
</evidence>
<feature type="signal peptide" evidence="19">
    <location>
        <begin position="1"/>
        <end position="20"/>
    </location>
</feature>
<feature type="domain" description="Response regulatory" evidence="21">
    <location>
        <begin position="734"/>
        <end position="847"/>
    </location>
</feature>
<dbReference type="InterPro" id="IPR003594">
    <property type="entry name" value="HATPase_dom"/>
</dbReference>
<dbReference type="InterPro" id="IPR029151">
    <property type="entry name" value="Sensor-like_sf"/>
</dbReference>
<dbReference type="FunFam" id="3.30.565.10:FF:000010">
    <property type="entry name" value="Sensor histidine kinase RcsC"/>
    <property type="match status" value="1"/>
</dbReference>
<dbReference type="GO" id="GO:0009927">
    <property type="term" value="F:histidine phosphotransfer kinase activity"/>
    <property type="evidence" value="ECO:0007669"/>
    <property type="project" value="TreeGrafter"/>
</dbReference>
<dbReference type="GO" id="GO:0000155">
    <property type="term" value="F:phosphorelay sensor kinase activity"/>
    <property type="evidence" value="ECO:0007669"/>
    <property type="project" value="InterPro"/>
</dbReference>
<dbReference type="InterPro" id="IPR003660">
    <property type="entry name" value="HAMP_dom"/>
</dbReference>
<evidence type="ECO:0000256" key="2">
    <source>
        <dbReference type="ARBA" id="ARBA00004651"/>
    </source>
</evidence>
<dbReference type="InterPro" id="IPR036890">
    <property type="entry name" value="HATPase_C_sf"/>
</dbReference>
<keyword evidence="7" id="KW-0808">Transferase</keyword>
<dbReference type="Gene3D" id="1.10.287.130">
    <property type="match status" value="1"/>
</dbReference>
<reference evidence="23 24" key="1">
    <citation type="journal article" date="2018" name="Sci. Rep.">
        <title>Genome Features and Biochemical Characteristics of a Robust, Fast Growing and Naturally Transformable Cyanobacterium Synechococcus elongatus PCC 11801 Isolated from India.</title>
        <authorList>
            <person name="Jaiswal D."/>
            <person name="Sengupta A."/>
            <person name="Sohoni S."/>
            <person name="Sengupta S."/>
            <person name="Phadnavis A.G."/>
            <person name="Pakrasi H.B."/>
            <person name="Wangikar P.P."/>
        </authorList>
    </citation>
    <scope>NUCLEOTIDE SEQUENCE [LARGE SCALE GENOMIC DNA]</scope>
    <source>
        <strain evidence="23 24">PCC 11801</strain>
    </source>
</reference>
<feature type="modified residue" description="4-aspartylphosphate" evidence="17">
    <location>
        <position position="783"/>
    </location>
</feature>
<evidence type="ECO:0000256" key="17">
    <source>
        <dbReference type="PROSITE-ProRule" id="PRU00169"/>
    </source>
</evidence>
<dbReference type="SUPFAM" id="SSF158472">
    <property type="entry name" value="HAMP domain-like"/>
    <property type="match status" value="1"/>
</dbReference>
<evidence type="ECO:0000256" key="10">
    <source>
        <dbReference type="ARBA" id="ARBA00022777"/>
    </source>
</evidence>
<dbReference type="PRINTS" id="PR00344">
    <property type="entry name" value="BCTRLSENSOR"/>
</dbReference>
<dbReference type="InterPro" id="IPR036097">
    <property type="entry name" value="HisK_dim/P_sf"/>
</dbReference>
<dbReference type="GO" id="GO:0005524">
    <property type="term" value="F:ATP binding"/>
    <property type="evidence" value="ECO:0007669"/>
    <property type="project" value="UniProtKB-KW"/>
</dbReference>
<evidence type="ECO:0000313" key="23">
    <source>
        <dbReference type="EMBL" id="AZB72987.1"/>
    </source>
</evidence>
<dbReference type="SMART" id="SM00448">
    <property type="entry name" value="REC"/>
    <property type="match status" value="2"/>
</dbReference>
<dbReference type="Gene3D" id="3.30.450.20">
    <property type="entry name" value="PAS domain"/>
    <property type="match status" value="1"/>
</dbReference>
<evidence type="ECO:0000256" key="11">
    <source>
        <dbReference type="ARBA" id="ARBA00022840"/>
    </source>
</evidence>
<name>A0AAN1QP53_SYNEL</name>
<keyword evidence="13" id="KW-0902">Two-component regulatory system</keyword>
<dbReference type="SMART" id="SM00388">
    <property type="entry name" value="HisKA"/>
    <property type="match status" value="1"/>
</dbReference>
<dbReference type="SMART" id="SM00387">
    <property type="entry name" value="HATPase_c"/>
    <property type="match status" value="1"/>
</dbReference>
<feature type="coiled-coil region" evidence="18">
    <location>
        <begin position="447"/>
        <end position="484"/>
    </location>
</feature>
<dbReference type="Pfam" id="PF00512">
    <property type="entry name" value="HisKA"/>
    <property type="match status" value="1"/>
</dbReference>
<evidence type="ECO:0000259" key="22">
    <source>
        <dbReference type="PROSITE" id="PS50885"/>
    </source>
</evidence>
<keyword evidence="6 17" id="KW-0597">Phosphoprotein</keyword>
<dbReference type="InterPro" id="IPR003661">
    <property type="entry name" value="HisK_dim/P_dom"/>
</dbReference>
<dbReference type="CDD" id="cd06225">
    <property type="entry name" value="HAMP"/>
    <property type="match status" value="1"/>
</dbReference>
<evidence type="ECO:0000256" key="18">
    <source>
        <dbReference type="SAM" id="Coils"/>
    </source>
</evidence>
<accession>A0AAN1QP53</accession>
<dbReference type="Pfam" id="PF02518">
    <property type="entry name" value="HATPase_c"/>
    <property type="match status" value="1"/>
</dbReference>
<feature type="domain" description="HAMP" evidence="22">
    <location>
        <begin position="392"/>
        <end position="444"/>
    </location>
</feature>
<evidence type="ECO:0000313" key="24">
    <source>
        <dbReference type="Proteomes" id="UP000267249"/>
    </source>
</evidence>
<comment type="subcellular location">
    <subcellularLocation>
        <location evidence="2">Cell membrane</location>
        <topology evidence="2">Multi-pass membrane protein</topology>
    </subcellularLocation>
</comment>
<dbReference type="SUPFAM" id="SSF103190">
    <property type="entry name" value="Sensory domain-like"/>
    <property type="match status" value="1"/>
</dbReference>
<dbReference type="SMART" id="SM00304">
    <property type="entry name" value="HAMP"/>
    <property type="match status" value="1"/>
</dbReference>
<keyword evidence="18" id="KW-0175">Coiled coil</keyword>
<dbReference type="SUPFAM" id="SSF52172">
    <property type="entry name" value="CheY-like"/>
    <property type="match status" value="2"/>
</dbReference>
<dbReference type="PANTHER" id="PTHR43047">
    <property type="entry name" value="TWO-COMPONENT HISTIDINE PROTEIN KINASE"/>
    <property type="match status" value="1"/>
</dbReference>
<evidence type="ECO:0000256" key="9">
    <source>
        <dbReference type="ARBA" id="ARBA00022741"/>
    </source>
</evidence>
<comment type="catalytic activity">
    <reaction evidence="1">
        <text>ATP + protein L-histidine = ADP + protein N-phospho-L-histidine.</text>
        <dbReference type="EC" id="2.7.13.3"/>
    </reaction>
</comment>
<dbReference type="SUPFAM" id="SSF55874">
    <property type="entry name" value="ATPase domain of HSP90 chaperone/DNA topoisomerase II/histidine kinase"/>
    <property type="match status" value="1"/>
</dbReference>
<feature type="domain" description="Histidine kinase" evidence="20">
    <location>
        <begin position="484"/>
        <end position="703"/>
    </location>
</feature>
<evidence type="ECO:0000256" key="13">
    <source>
        <dbReference type="ARBA" id="ARBA00023012"/>
    </source>
</evidence>
<keyword evidence="11" id="KW-0067">ATP-binding</keyword>
<feature type="domain" description="Response regulatory" evidence="21">
    <location>
        <begin position="854"/>
        <end position="972"/>
    </location>
</feature>
<keyword evidence="19" id="KW-0732">Signal</keyword>
<dbReference type="Pfam" id="PF00072">
    <property type="entry name" value="Response_reg"/>
    <property type="match status" value="2"/>
</dbReference>
<comment type="similarity">
    <text evidence="3">In the N-terminal section; belongs to the phytochrome family.</text>
</comment>
<keyword evidence="15" id="KW-0131">Cell cycle</keyword>
<evidence type="ECO:0000256" key="15">
    <source>
        <dbReference type="ARBA" id="ARBA00023306"/>
    </source>
</evidence>
<dbReference type="Gene3D" id="3.40.50.2300">
    <property type="match status" value="2"/>
</dbReference>
<dbReference type="CDD" id="cd00082">
    <property type="entry name" value="HisKA"/>
    <property type="match status" value="1"/>
</dbReference>
<dbReference type="PANTHER" id="PTHR43047:SF72">
    <property type="entry name" value="OSMOSENSING HISTIDINE PROTEIN KINASE SLN1"/>
    <property type="match status" value="1"/>
</dbReference>
<keyword evidence="12" id="KW-1133">Transmembrane helix</keyword>
<dbReference type="Pfam" id="PF17201">
    <property type="entry name" value="Cache_3-Cache_2"/>
    <property type="match status" value="1"/>
</dbReference>
<dbReference type="InterPro" id="IPR004358">
    <property type="entry name" value="Sig_transdc_His_kin-like_C"/>
</dbReference>
<evidence type="ECO:0000259" key="21">
    <source>
        <dbReference type="PROSITE" id="PS50110"/>
    </source>
</evidence>
<evidence type="ECO:0000256" key="7">
    <source>
        <dbReference type="ARBA" id="ARBA00022679"/>
    </source>
</evidence>
<evidence type="ECO:0000256" key="5">
    <source>
        <dbReference type="ARBA" id="ARBA00022475"/>
    </source>
</evidence>
<dbReference type="InterPro" id="IPR011006">
    <property type="entry name" value="CheY-like_superfamily"/>
</dbReference>
<protein>
    <recommendedName>
        <fullName evidence="16">Circadian input-output histidine kinase CikA</fullName>
        <ecNumber evidence="4">2.7.13.3</ecNumber>
    </recommendedName>
</protein>
<keyword evidence="8" id="KW-0812">Transmembrane</keyword>
<organism evidence="23 24">
    <name type="scientific">Synechococcus elongatus PCC 11801</name>
    <dbReference type="NCBI Taxonomy" id="2219813"/>
    <lineage>
        <taxon>Bacteria</taxon>
        <taxon>Bacillati</taxon>
        <taxon>Cyanobacteriota</taxon>
        <taxon>Cyanophyceae</taxon>
        <taxon>Synechococcales</taxon>
        <taxon>Synechococcaceae</taxon>
        <taxon>Synechococcus</taxon>
    </lineage>
</organism>
<dbReference type="AlphaFoldDB" id="A0AAN1QP53"/>
<keyword evidence="5" id="KW-1003">Cell membrane</keyword>
<evidence type="ECO:0000256" key="6">
    <source>
        <dbReference type="ARBA" id="ARBA00022553"/>
    </source>
</evidence>
<keyword evidence="9" id="KW-0547">Nucleotide-binding</keyword>
<evidence type="ECO:0000256" key="3">
    <source>
        <dbReference type="ARBA" id="ARBA00006402"/>
    </source>
</evidence>
<dbReference type="Gene3D" id="6.10.340.10">
    <property type="match status" value="1"/>
</dbReference>
<dbReference type="PROSITE" id="PS50885">
    <property type="entry name" value="HAMP"/>
    <property type="match status" value="1"/>
</dbReference>
<evidence type="ECO:0000256" key="19">
    <source>
        <dbReference type="SAM" id="SignalP"/>
    </source>
</evidence>
<keyword evidence="10" id="KW-0418">Kinase</keyword>
<dbReference type="Gene3D" id="3.30.565.10">
    <property type="entry name" value="Histidine kinase-like ATPase, C-terminal domain"/>
    <property type="match status" value="1"/>
</dbReference>
<evidence type="ECO:0000259" key="20">
    <source>
        <dbReference type="PROSITE" id="PS50109"/>
    </source>
</evidence>
<evidence type="ECO:0000256" key="4">
    <source>
        <dbReference type="ARBA" id="ARBA00012438"/>
    </source>
</evidence>
<evidence type="ECO:0000256" key="14">
    <source>
        <dbReference type="ARBA" id="ARBA00023136"/>
    </source>
</evidence>
<dbReference type="InterPro" id="IPR005467">
    <property type="entry name" value="His_kinase_dom"/>
</dbReference>
<dbReference type="InterPro" id="IPR001789">
    <property type="entry name" value="Sig_transdc_resp-reg_receiver"/>
</dbReference>
<feature type="chain" id="PRO_5042888276" description="Circadian input-output histidine kinase CikA" evidence="19">
    <location>
        <begin position="21"/>
        <end position="977"/>
    </location>
</feature>
<dbReference type="PROSITE" id="PS50110">
    <property type="entry name" value="RESPONSE_REGULATORY"/>
    <property type="match status" value="2"/>
</dbReference>
<dbReference type="CDD" id="cd16922">
    <property type="entry name" value="HATPase_EvgS-ArcB-TorS-like"/>
    <property type="match status" value="1"/>
</dbReference>
<proteinExistence type="inferred from homology"/>
<dbReference type="Pfam" id="PF00672">
    <property type="entry name" value="HAMP"/>
    <property type="match status" value="1"/>
</dbReference>
<dbReference type="SUPFAM" id="SSF47384">
    <property type="entry name" value="Homodimeric domain of signal transducing histidine kinase"/>
    <property type="match status" value="1"/>
</dbReference>
<dbReference type="FunFam" id="1.10.287.130:FF:000038">
    <property type="entry name" value="Sensory transduction histidine kinase"/>
    <property type="match status" value="1"/>
</dbReference>
<evidence type="ECO:0000256" key="8">
    <source>
        <dbReference type="ARBA" id="ARBA00022692"/>
    </source>
</evidence>
<feature type="modified residue" description="4-aspartylphosphate" evidence="17">
    <location>
        <position position="905"/>
    </location>
</feature>
<evidence type="ECO:0000256" key="12">
    <source>
        <dbReference type="ARBA" id="ARBA00022989"/>
    </source>
</evidence>
<dbReference type="GO" id="GO:0005886">
    <property type="term" value="C:plasma membrane"/>
    <property type="evidence" value="ECO:0007669"/>
    <property type="project" value="UniProtKB-SubCell"/>
</dbReference>